<evidence type="ECO:0000313" key="2">
    <source>
        <dbReference type="Proteomes" id="UP000199036"/>
    </source>
</evidence>
<protein>
    <recommendedName>
        <fullName evidence="3">Activator of Hsp90 ATPase homolog 1-like protein</fullName>
    </recommendedName>
</protein>
<sequence length="153" mass="17195">MEKLQFTIDIPAPAQKVYEAMLGLNDKSTYESWASVFNPTSTYEGSWNKGAKIYFVGTDEKGEKAGMISQVEENNPAVFVSVRHYGFVQGNEEVTEGEMVEKWAGGHENYTFTENNGNTKVTVDIDVIDEYLDYFKNIYPKALEALKNVVLNG</sequence>
<dbReference type="RefSeq" id="WP_091523020.1">
    <property type="nucleotide sequence ID" value="NZ_FOVI01000011.1"/>
</dbReference>
<dbReference type="Gene3D" id="3.30.530.20">
    <property type="match status" value="1"/>
</dbReference>
<proteinExistence type="predicted"/>
<dbReference type="OrthoDB" id="2355173at2"/>
<evidence type="ECO:0000313" key="1">
    <source>
        <dbReference type="EMBL" id="SFN81294.1"/>
    </source>
</evidence>
<dbReference type="STRING" id="913024.SAMN05421741_11171"/>
<accession>A0A1I5C390</accession>
<dbReference type="AlphaFoldDB" id="A0A1I5C390"/>
<dbReference type="Proteomes" id="UP000199036">
    <property type="component" value="Unassembled WGS sequence"/>
</dbReference>
<evidence type="ECO:0008006" key="3">
    <source>
        <dbReference type="Google" id="ProtNLM"/>
    </source>
</evidence>
<reference evidence="2" key="1">
    <citation type="submission" date="2016-10" db="EMBL/GenBank/DDBJ databases">
        <authorList>
            <person name="Varghese N."/>
            <person name="Submissions S."/>
        </authorList>
    </citation>
    <scope>NUCLEOTIDE SEQUENCE [LARGE SCALE GENOMIC DNA]</scope>
    <source>
        <strain evidence="2">DS-12</strain>
    </source>
</reference>
<gene>
    <name evidence="1" type="ORF">SAMN05421741_11171</name>
</gene>
<dbReference type="EMBL" id="FOVI01000011">
    <property type="protein sequence ID" value="SFN81294.1"/>
    <property type="molecule type" value="Genomic_DNA"/>
</dbReference>
<keyword evidence="2" id="KW-1185">Reference proteome</keyword>
<dbReference type="SUPFAM" id="SSF55961">
    <property type="entry name" value="Bet v1-like"/>
    <property type="match status" value="1"/>
</dbReference>
<name>A0A1I5C390_9FLAO</name>
<organism evidence="1 2">
    <name type="scientific">Paenimyroides ummariense</name>
    <dbReference type="NCBI Taxonomy" id="913024"/>
    <lineage>
        <taxon>Bacteria</taxon>
        <taxon>Pseudomonadati</taxon>
        <taxon>Bacteroidota</taxon>
        <taxon>Flavobacteriia</taxon>
        <taxon>Flavobacteriales</taxon>
        <taxon>Flavobacteriaceae</taxon>
        <taxon>Paenimyroides</taxon>
    </lineage>
</organism>
<dbReference type="InterPro" id="IPR023393">
    <property type="entry name" value="START-like_dom_sf"/>
</dbReference>